<dbReference type="InterPro" id="IPR009057">
    <property type="entry name" value="Homeodomain-like_sf"/>
</dbReference>
<dbReference type="OrthoDB" id="9804019at2"/>
<feature type="domain" description="Sigma-54 factor interaction" evidence="7">
    <location>
        <begin position="190"/>
        <end position="419"/>
    </location>
</feature>
<dbReference type="SUPFAM" id="SSF52540">
    <property type="entry name" value="P-loop containing nucleoside triphosphate hydrolases"/>
    <property type="match status" value="1"/>
</dbReference>
<organism evidence="8 9">
    <name type="scientific">Marinobacter subterrani</name>
    <dbReference type="NCBI Taxonomy" id="1658765"/>
    <lineage>
        <taxon>Bacteria</taxon>
        <taxon>Pseudomonadati</taxon>
        <taxon>Pseudomonadota</taxon>
        <taxon>Gammaproteobacteria</taxon>
        <taxon>Pseudomonadales</taxon>
        <taxon>Marinobacteraceae</taxon>
        <taxon>Marinobacter</taxon>
    </lineage>
</organism>
<evidence type="ECO:0000256" key="3">
    <source>
        <dbReference type="ARBA" id="ARBA00023015"/>
    </source>
</evidence>
<dbReference type="InterPro" id="IPR029016">
    <property type="entry name" value="GAF-like_dom_sf"/>
</dbReference>
<proteinExistence type="predicted"/>
<dbReference type="SMART" id="SM00065">
    <property type="entry name" value="GAF"/>
    <property type="match status" value="1"/>
</dbReference>
<feature type="region of interest" description="Disordered" evidence="6">
    <location>
        <begin position="449"/>
        <end position="471"/>
    </location>
</feature>
<dbReference type="InterPro" id="IPR027417">
    <property type="entry name" value="P-loop_NTPase"/>
</dbReference>
<dbReference type="EMBL" id="LFBU01000001">
    <property type="protein sequence ID" value="KMQ76149.1"/>
    <property type="molecule type" value="Genomic_DNA"/>
</dbReference>
<dbReference type="InterPro" id="IPR003018">
    <property type="entry name" value="GAF"/>
</dbReference>
<dbReference type="InterPro" id="IPR025662">
    <property type="entry name" value="Sigma_54_int_dom_ATP-bd_1"/>
</dbReference>
<dbReference type="PANTHER" id="PTHR32071:SF35">
    <property type="entry name" value="ANAEROBIC NITRIC OXIDE REDUCTASE TRANSCRIPTION REGULATOR NORR"/>
    <property type="match status" value="1"/>
</dbReference>
<evidence type="ECO:0000313" key="8">
    <source>
        <dbReference type="EMBL" id="KMQ76149.1"/>
    </source>
</evidence>
<evidence type="ECO:0000256" key="1">
    <source>
        <dbReference type="ARBA" id="ARBA00022741"/>
    </source>
</evidence>
<dbReference type="NCBIfam" id="NF003451">
    <property type="entry name" value="PRK05022.1"/>
    <property type="match status" value="1"/>
</dbReference>
<dbReference type="PROSITE" id="PS00676">
    <property type="entry name" value="SIGMA54_INTERACT_2"/>
    <property type="match status" value="1"/>
</dbReference>
<dbReference type="Pfam" id="PF01590">
    <property type="entry name" value="GAF"/>
    <property type="match status" value="1"/>
</dbReference>
<dbReference type="RefSeq" id="WP_048496163.1">
    <property type="nucleotide sequence ID" value="NZ_LFBU01000001.1"/>
</dbReference>
<dbReference type="PATRIC" id="fig|1658765.3.peg.2374"/>
<keyword evidence="9" id="KW-1185">Reference proteome</keyword>
<dbReference type="Gene3D" id="1.10.8.60">
    <property type="match status" value="1"/>
</dbReference>
<dbReference type="GO" id="GO:0003677">
    <property type="term" value="F:DNA binding"/>
    <property type="evidence" value="ECO:0007669"/>
    <property type="project" value="UniProtKB-KW"/>
</dbReference>
<evidence type="ECO:0000256" key="6">
    <source>
        <dbReference type="SAM" id="MobiDB-lite"/>
    </source>
</evidence>
<dbReference type="AlphaFoldDB" id="A0A0J7JE52"/>
<protein>
    <submittedName>
        <fullName evidence="8">Transcriptional regulator</fullName>
    </submittedName>
</protein>
<dbReference type="Pfam" id="PF25601">
    <property type="entry name" value="AAA_lid_14"/>
    <property type="match status" value="1"/>
</dbReference>
<dbReference type="Pfam" id="PF00158">
    <property type="entry name" value="Sigma54_activat"/>
    <property type="match status" value="1"/>
</dbReference>
<dbReference type="CDD" id="cd00009">
    <property type="entry name" value="AAA"/>
    <property type="match status" value="1"/>
</dbReference>
<dbReference type="SUPFAM" id="SSF55781">
    <property type="entry name" value="GAF domain-like"/>
    <property type="match status" value="1"/>
</dbReference>
<dbReference type="FunFam" id="3.40.50.300:FF:000006">
    <property type="entry name" value="DNA-binding transcriptional regulator NtrC"/>
    <property type="match status" value="1"/>
</dbReference>
<dbReference type="PROSITE" id="PS50045">
    <property type="entry name" value="SIGMA54_INTERACT_4"/>
    <property type="match status" value="1"/>
</dbReference>
<dbReference type="InterPro" id="IPR003593">
    <property type="entry name" value="AAA+_ATPase"/>
</dbReference>
<dbReference type="STRING" id="1658765.Msub_12358"/>
<keyword evidence="5" id="KW-0804">Transcription</keyword>
<dbReference type="SUPFAM" id="SSF46689">
    <property type="entry name" value="Homeodomain-like"/>
    <property type="match status" value="1"/>
</dbReference>
<evidence type="ECO:0000256" key="2">
    <source>
        <dbReference type="ARBA" id="ARBA00022840"/>
    </source>
</evidence>
<dbReference type="GO" id="GO:0006355">
    <property type="term" value="P:regulation of DNA-templated transcription"/>
    <property type="evidence" value="ECO:0007669"/>
    <property type="project" value="InterPro"/>
</dbReference>
<dbReference type="PANTHER" id="PTHR32071">
    <property type="entry name" value="TRANSCRIPTIONAL REGULATORY PROTEIN"/>
    <property type="match status" value="1"/>
</dbReference>
<gene>
    <name evidence="8" type="ORF">Msub_12358</name>
</gene>
<dbReference type="GO" id="GO:0005524">
    <property type="term" value="F:ATP binding"/>
    <property type="evidence" value="ECO:0007669"/>
    <property type="project" value="UniProtKB-KW"/>
</dbReference>
<evidence type="ECO:0000256" key="5">
    <source>
        <dbReference type="ARBA" id="ARBA00023163"/>
    </source>
</evidence>
<evidence type="ECO:0000313" key="9">
    <source>
        <dbReference type="Proteomes" id="UP000036102"/>
    </source>
</evidence>
<sequence length="525" mass="57884">MIEALLDIAVDLTKDLSAQDRYQRLLGAVRRVMPCDASVLLKYENELLVPVAIDGLSTDTLGRRFDPRQHPRFQQIIASEQPVRFPADSDLPDPYDGLVLGHEGNLEVHACMGCALYVDQQLLGILTLDGLTPGMFDGVDDQTMSAFSALAAAAMRSALLIEWLEQQARHKNLLAQELVSEALKRDGGELIGKSAEMQHLNKELELVAASDLSVLIGGETGVGKELVARTIHLLSSRCDQPLVHINCAALPESLAESELFGHTKGAFTGATSDRDGKFELADGGTLFLDEIGELSPLLQAKMLRVLQNGEVQRVGADKTRRVDVRILAATNRDLKQDVENGQFRRDLYHRLSVFPVEVPPLRRRHGDIPLLAGYFAEKMRLKLGLKSLRIAPEALSQMGGYSWPGNVRELEHVISRASLRARSEQQRGIATIESRHCDLIDGGEVQPITFRPTRDFEPDTSPEPKSSSDTAMNDALADFQRKLISERLAVNNQNWSQAAKSLGMDRGNLHRMAKRLGLKSLTSSP</sequence>
<comment type="caution">
    <text evidence="8">The sequence shown here is derived from an EMBL/GenBank/DDBJ whole genome shotgun (WGS) entry which is preliminary data.</text>
</comment>
<evidence type="ECO:0000259" key="7">
    <source>
        <dbReference type="PROSITE" id="PS50045"/>
    </source>
</evidence>
<dbReference type="InterPro" id="IPR058031">
    <property type="entry name" value="AAA_lid_NorR"/>
</dbReference>
<keyword evidence="3" id="KW-0805">Transcription regulation</keyword>
<dbReference type="Gene3D" id="3.30.450.40">
    <property type="match status" value="1"/>
</dbReference>
<dbReference type="InterPro" id="IPR025943">
    <property type="entry name" value="Sigma_54_int_dom_ATP-bd_2"/>
</dbReference>
<name>A0A0J7JE52_9GAMM</name>
<dbReference type="InterPro" id="IPR025944">
    <property type="entry name" value="Sigma_54_int_dom_CS"/>
</dbReference>
<accession>A0A0J7JE52</accession>
<keyword evidence="1" id="KW-0547">Nucleotide-binding</keyword>
<dbReference type="Proteomes" id="UP000036102">
    <property type="component" value="Unassembled WGS sequence"/>
</dbReference>
<dbReference type="PROSITE" id="PS00675">
    <property type="entry name" value="SIGMA54_INTERACT_1"/>
    <property type="match status" value="1"/>
</dbReference>
<keyword evidence="4" id="KW-0238">DNA-binding</keyword>
<reference evidence="8 9" key="1">
    <citation type="submission" date="2015-06" db="EMBL/GenBank/DDBJ databases">
        <title>Marinobacter subterrani, a genetically tractable neutrophilic iron-oxidizing strain isolated from the Soudan Iron Mine.</title>
        <authorList>
            <person name="Bonis B.M."/>
            <person name="Gralnick J.A."/>
        </authorList>
    </citation>
    <scope>NUCLEOTIDE SEQUENCE [LARGE SCALE GENOMIC DNA]</scope>
    <source>
        <strain evidence="8 9">JG233</strain>
    </source>
</reference>
<dbReference type="PROSITE" id="PS00688">
    <property type="entry name" value="SIGMA54_INTERACT_3"/>
    <property type="match status" value="1"/>
</dbReference>
<dbReference type="Gene3D" id="1.10.10.60">
    <property type="entry name" value="Homeodomain-like"/>
    <property type="match status" value="1"/>
</dbReference>
<keyword evidence="2" id="KW-0067">ATP-binding</keyword>
<dbReference type="Gene3D" id="3.40.50.300">
    <property type="entry name" value="P-loop containing nucleotide triphosphate hydrolases"/>
    <property type="match status" value="1"/>
</dbReference>
<dbReference type="SMART" id="SM00382">
    <property type="entry name" value="AAA"/>
    <property type="match status" value="1"/>
</dbReference>
<dbReference type="InterPro" id="IPR002078">
    <property type="entry name" value="Sigma_54_int"/>
</dbReference>
<evidence type="ECO:0000256" key="4">
    <source>
        <dbReference type="ARBA" id="ARBA00023125"/>
    </source>
</evidence>